<sequence length="559" mass="61626">MTIYDELRKAPFNLDDAAISWIRDVYASLDLDDKIGQLFTLIMIGTDEEDFKRTASLRPGGVTRFFTADLEFERRVISDLVAKSKVPPIISADLEGSRHSFAFGTPVLGQLGLAAVDDVQATEKSSEILAREGRAMGVRWSFTPVIDINAAFRSPIVGTRSYGSDVNKIERHAVAHVHGLQRNGVAATAKHWPGEGYDDRDQHLVTTTNPLSMDEWKETFGRLYGTLITEGVLAIMSGHISLPAYIRSKMPDAGLEAFRPASVSRLLNVDLLRDELGFNGIIVSDATPMGGLSAWGHHLDTLPDIIANGCDMILFSDAPEEDMVAVKAAVEDGRITPERFEEAVLRVLALKAHLKLFQPSDVLPDAAEVRHLLAHPDSVAASREYIGRSPTLVKDVNGIFPLDPAKTKRVLLVDGGIIHPLMPQPLEFLLPALLRKEGFEVTIDRPDTVPTPDDFDLVLYALGDESLLVRGRIFVDWHRMGGGGLFKAMYRPWTNIPSAMISFGHPYHLYDAPRVPAYINAYSTMDSVQEAVVDCMLGRKPFLGTNPVDPFCGLEDARY</sequence>
<dbReference type="RefSeq" id="WP_130727613.1">
    <property type="nucleotide sequence ID" value="NZ_SINY01000001.1"/>
</dbReference>
<keyword evidence="5" id="KW-0326">Glycosidase</keyword>
<evidence type="ECO:0000313" key="7">
    <source>
        <dbReference type="EMBL" id="TAW31701.1"/>
    </source>
</evidence>
<comment type="catalytic activity">
    <reaction evidence="1">
        <text>Hydrolysis of terminal non-reducing N-acetyl-D-hexosamine residues in N-acetyl-beta-D-hexosaminides.</text>
        <dbReference type="EC" id="3.2.1.52"/>
    </reaction>
</comment>
<proteinExistence type="inferred from homology"/>
<dbReference type="GO" id="GO:0004563">
    <property type="term" value="F:beta-N-acetylhexosaminidase activity"/>
    <property type="evidence" value="ECO:0007669"/>
    <property type="project" value="UniProtKB-EC"/>
</dbReference>
<organism evidence="7 8">
    <name type="scientific">Rhizobium leguminosarum</name>
    <dbReference type="NCBI Taxonomy" id="384"/>
    <lineage>
        <taxon>Bacteria</taxon>
        <taxon>Pseudomonadati</taxon>
        <taxon>Pseudomonadota</taxon>
        <taxon>Alphaproteobacteria</taxon>
        <taxon>Hyphomicrobiales</taxon>
        <taxon>Rhizobiaceae</taxon>
        <taxon>Rhizobium/Agrobacterium group</taxon>
        <taxon>Rhizobium</taxon>
    </lineage>
</organism>
<dbReference type="PANTHER" id="PTHR30480">
    <property type="entry name" value="BETA-HEXOSAMINIDASE-RELATED"/>
    <property type="match status" value="1"/>
</dbReference>
<evidence type="ECO:0000256" key="4">
    <source>
        <dbReference type="ARBA" id="ARBA00022801"/>
    </source>
</evidence>
<comment type="similarity">
    <text evidence="2">Belongs to the glycosyl hydrolase 3 family.</text>
</comment>
<comment type="caution">
    <text evidence="7">The sequence shown here is derived from an EMBL/GenBank/DDBJ whole genome shotgun (WGS) entry which is preliminary data.</text>
</comment>
<evidence type="ECO:0000256" key="3">
    <source>
        <dbReference type="ARBA" id="ARBA00012663"/>
    </source>
</evidence>
<reference evidence="7 8" key="1">
    <citation type="submission" date="2019-02" db="EMBL/GenBank/DDBJ databases">
        <title>The genomic architecture of introgression among sibling species of bacteria.</title>
        <authorList>
            <person name="Cavassim M.I.A."/>
            <person name="Moeskjaer S."/>
            <person name="Moslemi C."/>
            <person name="Fields B."/>
            <person name="Bachmann A."/>
            <person name="Vilhjalmsson B."/>
            <person name="Schierup M.H."/>
            <person name="Young J.P.W."/>
            <person name="Andersen S.U."/>
        </authorList>
    </citation>
    <scope>NUCLEOTIDE SEQUENCE [LARGE SCALE GENOMIC DNA]</scope>
    <source>
        <strain evidence="7 8">SM151B</strain>
    </source>
</reference>
<dbReference type="Gene3D" id="3.20.20.300">
    <property type="entry name" value="Glycoside hydrolase, family 3, N-terminal domain"/>
    <property type="match status" value="1"/>
</dbReference>
<evidence type="ECO:0000256" key="2">
    <source>
        <dbReference type="ARBA" id="ARBA00005336"/>
    </source>
</evidence>
<dbReference type="InterPro" id="IPR036881">
    <property type="entry name" value="Glyco_hydro_3_C_sf"/>
</dbReference>
<evidence type="ECO:0000256" key="5">
    <source>
        <dbReference type="ARBA" id="ARBA00023295"/>
    </source>
</evidence>
<feature type="domain" description="Glycoside hydrolase family 3 N-terminal" evidence="6">
    <location>
        <begin position="31"/>
        <end position="349"/>
    </location>
</feature>
<keyword evidence="4 7" id="KW-0378">Hydrolase</keyword>
<protein>
    <recommendedName>
        <fullName evidence="3">beta-N-acetylhexosaminidase</fullName>
        <ecNumber evidence="3">3.2.1.52</ecNumber>
    </recommendedName>
</protein>
<dbReference type="InterPro" id="IPR001764">
    <property type="entry name" value="Glyco_hydro_3_N"/>
</dbReference>
<dbReference type="EMBL" id="SIPS01000001">
    <property type="protein sequence ID" value="TAW31701.1"/>
    <property type="molecule type" value="Genomic_DNA"/>
</dbReference>
<evidence type="ECO:0000256" key="1">
    <source>
        <dbReference type="ARBA" id="ARBA00001231"/>
    </source>
</evidence>
<dbReference type="Pfam" id="PF00933">
    <property type="entry name" value="Glyco_hydro_3"/>
    <property type="match status" value="1"/>
</dbReference>
<dbReference type="AlphaFoldDB" id="A0ABD7PX40"/>
<dbReference type="Proteomes" id="UP000292036">
    <property type="component" value="Unassembled WGS sequence"/>
</dbReference>
<evidence type="ECO:0000259" key="6">
    <source>
        <dbReference type="Pfam" id="PF00933"/>
    </source>
</evidence>
<dbReference type="Gene3D" id="3.40.50.1700">
    <property type="entry name" value="Glycoside hydrolase family 3 C-terminal domain"/>
    <property type="match status" value="1"/>
</dbReference>
<gene>
    <name evidence="7" type="ORF">ELI19_20295</name>
</gene>
<evidence type="ECO:0000313" key="8">
    <source>
        <dbReference type="Proteomes" id="UP000292036"/>
    </source>
</evidence>
<accession>A0ABD7PX40</accession>
<dbReference type="InterPro" id="IPR050226">
    <property type="entry name" value="NagZ_Beta-hexosaminidase"/>
</dbReference>
<dbReference type="PANTHER" id="PTHR30480:SF13">
    <property type="entry name" value="BETA-HEXOSAMINIDASE"/>
    <property type="match status" value="1"/>
</dbReference>
<dbReference type="SUPFAM" id="SSF51445">
    <property type="entry name" value="(Trans)glycosidases"/>
    <property type="match status" value="1"/>
</dbReference>
<dbReference type="InterPro" id="IPR036962">
    <property type="entry name" value="Glyco_hydro_3_N_sf"/>
</dbReference>
<dbReference type="InterPro" id="IPR017853">
    <property type="entry name" value="GH"/>
</dbReference>
<dbReference type="EC" id="3.2.1.52" evidence="3"/>
<name>A0ABD7PX40_RHILE</name>